<dbReference type="Gene3D" id="1.10.287.1490">
    <property type="match status" value="1"/>
</dbReference>
<dbReference type="STRING" id="48269.A0A183N071"/>
<gene>
    <name evidence="1" type="ORF">SMRZ_LOCUS21696</name>
</gene>
<protein>
    <submittedName>
        <fullName evidence="1">Uncharacterized protein</fullName>
    </submittedName>
</protein>
<accession>A0A183N071</accession>
<sequence length="413" mass="48421">MVVGGSQQETMDLGFTQQQADELKRCQQLEFECNQLRNEIKASHNEVQHLQLQLDQLNREYQNQGRRIEQMTIELSTSQANTNQMKQELQLYKERNKELEIKITDTHETIKESETETLNILRAELKDSQMIKQQLEERINSLQENLRHTQQELNEQTRALDVLENTHMIWQEKTTSLAAASAAIGLNIHKGKSKVLRYNTACINPITIDRKDWEDVKTFTYLGSIIDEQSGSDADVKARISKARAVYLQLRNVWNSKKLSTNIKIRWPDTFSNNVLWERTNQIPAEEEIREKRWKWIGHTLRKAPNCVTRQALTWNPQGQRKRGRPKNTLRREMEIDMREMSKNWMELEKEAQLRNQSEEIINLQKELNNARIQIEELGGPIEPGSKLKGSVSSYICQIVFFLEIYNKCKIDD</sequence>
<dbReference type="EMBL" id="UZAI01018823">
    <property type="protein sequence ID" value="VDP40451.1"/>
    <property type="molecule type" value="Genomic_DNA"/>
</dbReference>
<dbReference type="AlphaFoldDB" id="A0A183N071"/>
<reference evidence="1 2" key="1">
    <citation type="submission" date="2018-11" db="EMBL/GenBank/DDBJ databases">
        <authorList>
            <consortium name="Pathogen Informatics"/>
        </authorList>
    </citation>
    <scope>NUCLEOTIDE SEQUENCE [LARGE SCALE GENOMIC DNA]</scope>
    <source>
        <strain evidence="1 2">Zambia</strain>
    </source>
</reference>
<dbReference type="Proteomes" id="UP000277204">
    <property type="component" value="Unassembled WGS sequence"/>
</dbReference>
<keyword evidence="2" id="KW-1185">Reference proteome</keyword>
<dbReference type="PANTHER" id="PTHR47027:SF25">
    <property type="entry name" value="REVERSE TRANSCRIPTASE DOMAIN-CONTAINING PROTEIN"/>
    <property type="match status" value="1"/>
</dbReference>
<evidence type="ECO:0000313" key="2">
    <source>
        <dbReference type="Proteomes" id="UP000277204"/>
    </source>
</evidence>
<dbReference type="SUPFAM" id="SSF57997">
    <property type="entry name" value="Tropomyosin"/>
    <property type="match status" value="1"/>
</dbReference>
<dbReference type="PANTHER" id="PTHR47027">
    <property type="entry name" value="REVERSE TRANSCRIPTASE DOMAIN-CONTAINING PROTEIN"/>
    <property type="match status" value="1"/>
</dbReference>
<organism evidence="1 2">
    <name type="scientific">Schistosoma margrebowiei</name>
    <dbReference type="NCBI Taxonomy" id="48269"/>
    <lineage>
        <taxon>Eukaryota</taxon>
        <taxon>Metazoa</taxon>
        <taxon>Spiralia</taxon>
        <taxon>Lophotrochozoa</taxon>
        <taxon>Platyhelminthes</taxon>
        <taxon>Trematoda</taxon>
        <taxon>Digenea</taxon>
        <taxon>Strigeidida</taxon>
        <taxon>Schistosomatoidea</taxon>
        <taxon>Schistosomatidae</taxon>
        <taxon>Schistosoma</taxon>
    </lineage>
</organism>
<name>A0A183N071_9TREM</name>
<proteinExistence type="predicted"/>
<evidence type="ECO:0000313" key="1">
    <source>
        <dbReference type="EMBL" id="VDP40451.1"/>
    </source>
</evidence>